<organism evidence="1 2">
    <name type="scientific">Candidatus Entotheonella gemina</name>
    <dbReference type="NCBI Taxonomy" id="1429439"/>
    <lineage>
        <taxon>Bacteria</taxon>
        <taxon>Pseudomonadati</taxon>
        <taxon>Nitrospinota/Tectimicrobiota group</taxon>
        <taxon>Candidatus Tectimicrobiota</taxon>
        <taxon>Candidatus Entotheonellia</taxon>
        <taxon>Candidatus Entotheonellales</taxon>
        <taxon>Candidatus Entotheonellaceae</taxon>
        <taxon>Candidatus Entotheonella</taxon>
    </lineage>
</organism>
<evidence type="ECO:0000313" key="2">
    <source>
        <dbReference type="Proteomes" id="UP000019140"/>
    </source>
</evidence>
<dbReference type="Proteomes" id="UP000019140">
    <property type="component" value="Unassembled WGS sequence"/>
</dbReference>
<dbReference type="EMBL" id="AZHX01000906">
    <property type="protein sequence ID" value="ETX05652.1"/>
    <property type="molecule type" value="Genomic_DNA"/>
</dbReference>
<sequence>MSIEVKNYLEVKMQWEQGRDPIYPYEGELEGAKCRIRLNDFPVESLYTLIVDDKEITSFDDWPQNWTRP</sequence>
<protein>
    <submittedName>
        <fullName evidence="1">Uncharacterized protein</fullName>
    </submittedName>
</protein>
<accession>W4M7M6</accession>
<proteinExistence type="predicted"/>
<comment type="caution">
    <text evidence="1">The sequence shown here is derived from an EMBL/GenBank/DDBJ whole genome shotgun (WGS) entry which is preliminary data.</text>
</comment>
<dbReference type="AlphaFoldDB" id="W4M7M6"/>
<reference evidence="1 2" key="1">
    <citation type="journal article" date="2014" name="Nature">
        <title>An environmental bacterial taxon with a large and distinct metabolic repertoire.</title>
        <authorList>
            <person name="Wilson M.C."/>
            <person name="Mori T."/>
            <person name="Ruckert C."/>
            <person name="Uria A.R."/>
            <person name="Helf M.J."/>
            <person name="Takada K."/>
            <person name="Gernert C."/>
            <person name="Steffens U.A."/>
            <person name="Heycke N."/>
            <person name="Schmitt S."/>
            <person name="Rinke C."/>
            <person name="Helfrich E.J."/>
            <person name="Brachmann A.O."/>
            <person name="Gurgui C."/>
            <person name="Wakimoto T."/>
            <person name="Kracht M."/>
            <person name="Crusemann M."/>
            <person name="Hentschel U."/>
            <person name="Abe I."/>
            <person name="Matsunaga S."/>
            <person name="Kalinowski J."/>
            <person name="Takeyama H."/>
            <person name="Piel J."/>
        </authorList>
    </citation>
    <scope>NUCLEOTIDE SEQUENCE [LARGE SCALE GENOMIC DNA]</scope>
    <source>
        <strain evidence="2">TSY2</strain>
    </source>
</reference>
<name>W4M7M6_9BACT</name>
<dbReference type="HOGENOM" id="CLU_2768147_0_0_7"/>
<gene>
    <name evidence="1" type="ORF">ETSY2_21720</name>
</gene>
<evidence type="ECO:0000313" key="1">
    <source>
        <dbReference type="EMBL" id="ETX05652.1"/>
    </source>
</evidence>
<keyword evidence="2" id="KW-1185">Reference proteome</keyword>